<dbReference type="AlphaFoldDB" id="A0A498IIZ8"/>
<evidence type="ECO:0000313" key="1">
    <source>
        <dbReference type="EMBL" id="RXH82037.1"/>
    </source>
</evidence>
<proteinExistence type="predicted"/>
<reference evidence="1 2" key="1">
    <citation type="submission" date="2018-10" db="EMBL/GenBank/DDBJ databases">
        <title>A high-quality apple genome assembly.</title>
        <authorList>
            <person name="Hu J."/>
        </authorList>
    </citation>
    <scope>NUCLEOTIDE SEQUENCE [LARGE SCALE GENOMIC DNA]</scope>
    <source>
        <strain evidence="2">cv. HFTH1</strain>
        <tissue evidence="1">Young leaf</tissue>
    </source>
</reference>
<protein>
    <submittedName>
        <fullName evidence="1">Uncharacterized protein</fullName>
    </submittedName>
</protein>
<dbReference type="EMBL" id="RDQH01000338">
    <property type="protein sequence ID" value="RXH82037.1"/>
    <property type="molecule type" value="Genomic_DNA"/>
</dbReference>
<sequence length="120" mass="13492">MVKTSPMTLWSSVGDEGALTPPFFGETSPQTHHYSLRSTQDTQAKAFHCAVNSKMSGLTVTGYRVLASGRSNGAFRQRKWQQQQWGRKKDYSCFCDHFCPSKLWGLALAPLAVDVKRQHK</sequence>
<gene>
    <name evidence="1" type="ORF">DVH24_036378</name>
</gene>
<comment type="caution">
    <text evidence="1">The sequence shown here is derived from an EMBL/GenBank/DDBJ whole genome shotgun (WGS) entry which is preliminary data.</text>
</comment>
<organism evidence="1 2">
    <name type="scientific">Malus domestica</name>
    <name type="common">Apple</name>
    <name type="synonym">Pyrus malus</name>
    <dbReference type="NCBI Taxonomy" id="3750"/>
    <lineage>
        <taxon>Eukaryota</taxon>
        <taxon>Viridiplantae</taxon>
        <taxon>Streptophyta</taxon>
        <taxon>Embryophyta</taxon>
        <taxon>Tracheophyta</taxon>
        <taxon>Spermatophyta</taxon>
        <taxon>Magnoliopsida</taxon>
        <taxon>eudicotyledons</taxon>
        <taxon>Gunneridae</taxon>
        <taxon>Pentapetalae</taxon>
        <taxon>rosids</taxon>
        <taxon>fabids</taxon>
        <taxon>Rosales</taxon>
        <taxon>Rosaceae</taxon>
        <taxon>Amygdaloideae</taxon>
        <taxon>Maleae</taxon>
        <taxon>Malus</taxon>
    </lineage>
</organism>
<evidence type="ECO:0000313" key="2">
    <source>
        <dbReference type="Proteomes" id="UP000290289"/>
    </source>
</evidence>
<accession>A0A498IIZ8</accession>
<keyword evidence="2" id="KW-1185">Reference proteome</keyword>
<dbReference type="Proteomes" id="UP000290289">
    <property type="component" value="Chromosome 12"/>
</dbReference>
<name>A0A498IIZ8_MALDO</name>